<keyword evidence="1" id="KW-0808">Transferase</keyword>
<protein>
    <submittedName>
        <fullName evidence="1">RNA-directed DNA polymerase, eukaryota</fullName>
    </submittedName>
</protein>
<dbReference type="GO" id="GO:0003964">
    <property type="term" value="F:RNA-directed DNA polymerase activity"/>
    <property type="evidence" value="ECO:0007669"/>
    <property type="project" value="UniProtKB-KW"/>
</dbReference>
<keyword evidence="1" id="KW-0695">RNA-directed DNA polymerase</keyword>
<organism evidence="1">
    <name type="scientific">Tanacetum cinerariifolium</name>
    <name type="common">Dalmatian daisy</name>
    <name type="synonym">Chrysanthemum cinerariifolium</name>
    <dbReference type="NCBI Taxonomy" id="118510"/>
    <lineage>
        <taxon>Eukaryota</taxon>
        <taxon>Viridiplantae</taxon>
        <taxon>Streptophyta</taxon>
        <taxon>Embryophyta</taxon>
        <taxon>Tracheophyta</taxon>
        <taxon>Spermatophyta</taxon>
        <taxon>Magnoliopsida</taxon>
        <taxon>eudicotyledons</taxon>
        <taxon>Gunneridae</taxon>
        <taxon>Pentapetalae</taxon>
        <taxon>asterids</taxon>
        <taxon>campanulids</taxon>
        <taxon>Asterales</taxon>
        <taxon>Asteraceae</taxon>
        <taxon>Asteroideae</taxon>
        <taxon>Anthemideae</taxon>
        <taxon>Anthemidinae</taxon>
        <taxon>Tanacetum</taxon>
    </lineage>
</organism>
<keyword evidence="1" id="KW-0548">Nucleotidyltransferase</keyword>
<evidence type="ECO:0000313" key="1">
    <source>
        <dbReference type="EMBL" id="GEU64169.1"/>
    </source>
</evidence>
<accession>A0A6L2LSP7</accession>
<proteinExistence type="predicted"/>
<dbReference type="AlphaFoldDB" id="A0A6L2LSP7"/>
<gene>
    <name evidence="1" type="ORF">Tci_036147</name>
</gene>
<name>A0A6L2LSP7_TANCI</name>
<comment type="caution">
    <text evidence="1">The sequence shown here is derived from an EMBL/GenBank/DDBJ whole genome shotgun (WGS) entry which is preliminary data.</text>
</comment>
<dbReference type="EMBL" id="BKCJ010004975">
    <property type="protein sequence ID" value="GEU64169.1"/>
    <property type="molecule type" value="Genomic_DNA"/>
</dbReference>
<reference evidence="1" key="1">
    <citation type="journal article" date="2019" name="Sci. Rep.">
        <title>Draft genome of Tanacetum cinerariifolium, the natural source of mosquito coil.</title>
        <authorList>
            <person name="Yamashiro T."/>
            <person name="Shiraishi A."/>
            <person name="Satake H."/>
            <person name="Nakayama K."/>
        </authorList>
    </citation>
    <scope>NUCLEOTIDE SEQUENCE</scope>
</reference>
<sequence length="103" mass="11929">MPVPRLYVLDTCKEISVADKLRHESLVFSFRRVPREGIEADQYDELSSRLDSIRLVQMNNRWVWSLTGSGDFSVKLVRNLLDDSLLSSNSLPTRWVKEDKECA</sequence>